<dbReference type="InterPro" id="IPR036680">
    <property type="entry name" value="SPOR-like_sf"/>
</dbReference>
<comment type="caution">
    <text evidence="4">The sequence shown here is derived from an EMBL/GenBank/DDBJ whole genome shotgun (WGS) entry which is preliminary data.</text>
</comment>
<dbReference type="GO" id="GO:0042834">
    <property type="term" value="F:peptidoglycan binding"/>
    <property type="evidence" value="ECO:0007669"/>
    <property type="project" value="InterPro"/>
</dbReference>
<name>A0A2U0SDG5_9SPHN</name>
<dbReference type="Pfam" id="PF13432">
    <property type="entry name" value="TPR_16"/>
    <property type="match status" value="1"/>
</dbReference>
<accession>A0A2U0SDG5</accession>
<gene>
    <name evidence="4" type="ORF">DD559_08825</name>
</gene>
<keyword evidence="2" id="KW-0732">Signal</keyword>
<evidence type="ECO:0000313" key="4">
    <source>
        <dbReference type="EMBL" id="PVX29407.1"/>
    </source>
</evidence>
<dbReference type="OrthoDB" id="7388953at2"/>
<feature type="chain" id="PRO_5015613161" description="SPOR domain-containing protein" evidence="2">
    <location>
        <begin position="27"/>
        <end position="399"/>
    </location>
</feature>
<dbReference type="PROSITE" id="PS50005">
    <property type="entry name" value="TPR"/>
    <property type="match status" value="1"/>
</dbReference>
<dbReference type="EMBL" id="QENQ01000001">
    <property type="protein sequence ID" value="PVX29407.1"/>
    <property type="molecule type" value="Genomic_DNA"/>
</dbReference>
<keyword evidence="5" id="KW-1185">Reference proteome</keyword>
<dbReference type="PROSITE" id="PS51724">
    <property type="entry name" value="SPOR"/>
    <property type="match status" value="1"/>
</dbReference>
<reference evidence="4 5" key="1">
    <citation type="submission" date="2018-05" db="EMBL/GenBank/DDBJ databases">
        <title>Description of Sphingomonas pokkalii sp nov, isolated from the rhizosphere of saline tolerant pokkali rice and its draft genome analysis.</title>
        <authorList>
            <person name="Menon R."/>
            <person name="Kumari S."/>
            <person name="Rameshkumar N."/>
        </authorList>
    </citation>
    <scope>NUCLEOTIDE SEQUENCE [LARGE SCALE GENOMIC DNA]</scope>
    <source>
        <strain evidence="4 5">L3B27</strain>
    </source>
</reference>
<dbReference type="AlphaFoldDB" id="A0A2U0SDG5"/>
<dbReference type="Proteomes" id="UP000245890">
    <property type="component" value="Unassembled WGS sequence"/>
</dbReference>
<evidence type="ECO:0000256" key="2">
    <source>
        <dbReference type="SAM" id="SignalP"/>
    </source>
</evidence>
<dbReference type="Gene3D" id="3.30.70.1070">
    <property type="entry name" value="Sporulation related repeat"/>
    <property type="match status" value="1"/>
</dbReference>
<protein>
    <recommendedName>
        <fullName evidence="3">SPOR domain-containing protein</fullName>
    </recommendedName>
</protein>
<evidence type="ECO:0000259" key="3">
    <source>
        <dbReference type="PROSITE" id="PS51724"/>
    </source>
</evidence>
<feature type="signal peptide" evidence="2">
    <location>
        <begin position="1"/>
        <end position="26"/>
    </location>
</feature>
<dbReference type="RefSeq" id="WP_116468846.1">
    <property type="nucleotide sequence ID" value="NZ_QENQ01000001.1"/>
</dbReference>
<keyword evidence="1" id="KW-0802">TPR repeat</keyword>
<feature type="domain" description="SPOR" evidence="3">
    <location>
        <begin position="299"/>
        <end position="381"/>
    </location>
</feature>
<evidence type="ECO:0000256" key="1">
    <source>
        <dbReference type="PROSITE-ProRule" id="PRU00339"/>
    </source>
</evidence>
<dbReference type="InterPro" id="IPR011990">
    <property type="entry name" value="TPR-like_helical_dom_sf"/>
</dbReference>
<dbReference type="InterPro" id="IPR019734">
    <property type="entry name" value="TPR_rpt"/>
</dbReference>
<dbReference type="Pfam" id="PF05036">
    <property type="entry name" value="SPOR"/>
    <property type="match status" value="1"/>
</dbReference>
<organism evidence="4 5">
    <name type="scientific">Sphingomonas pokkalii</name>
    <dbReference type="NCBI Taxonomy" id="2175090"/>
    <lineage>
        <taxon>Bacteria</taxon>
        <taxon>Pseudomonadati</taxon>
        <taxon>Pseudomonadota</taxon>
        <taxon>Alphaproteobacteria</taxon>
        <taxon>Sphingomonadales</taxon>
        <taxon>Sphingomonadaceae</taxon>
        <taxon>Sphingomonas</taxon>
    </lineage>
</organism>
<dbReference type="SUPFAM" id="SSF48452">
    <property type="entry name" value="TPR-like"/>
    <property type="match status" value="1"/>
</dbReference>
<feature type="repeat" description="TPR" evidence="1">
    <location>
        <begin position="71"/>
        <end position="104"/>
    </location>
</feature>
<sequence length="399" mass="40509">MKPRRMLTIGFAIVTALGGTASAMGAASGDADNGRAAAADAQSAREALQARKTDAAIRDAEAAVAKDPQNAGHRALLGQAYLLAGRFTAAAQALDDSLALDPQQNGRTVLNLALARIATGEIGSARALLTDHAGKIGPSDLGLALALAGDPAAAVDVLAPAAREAGATAKLRQNLALALALAGRWGDAKAVAAMDIAPDQLNERLTEWASFARPAHAHDQVAALLGTQAVQDAGLPAGLALARTPEVTLAETAPAAAPAPVSLPETAVAAPLPLRPAPVQPQLLGRKPRMPAPKAVAAPMVAGPYVVQLGAFDTAAVARDAWQRLRARVSALAQQVPHSAVFANGGARLYRLSVGGFARGDADALCRAVKAGGTTCFVRMAAGDTVADWYKPATRVAAR</sequence>
<proteinExistence type="predicted"/>
<evidence type="ECO:0000313" key="5">
    <source>
        <dbReference type="Proteomes" id="UP000245890"/>
    </source>
</evidence>
<dbReference type="InterPro" id="IPR007730">
    <property type="entry name" value="SPOR-like_dom"/>
</dbReference>
<dbReference type="SUPFAM" id="SSF110997">
    <property type="entry name" value="Sporulation related repeat"/>
    <property type="match status" value="1"/>
</dbReference>
<dbReference type="Gene3D" id="1.25.40.10">
    <property type="entry name" value="Tetratricopeptide repeat domain"/>
    <property type="match status" value="1"/>
</dbReference>